<dbReference type="EMBL" id="CP001614">
    <property type="protein sequence ID" value="ACS93547.1"/>
    <property type="molecule type" value="Genomic_DNA"/>
</dbReference>
<proteinExistence type="predicted"/>
<reference evidence="1 2" key="1">
    <citation type="journal article" date="2009" name="PLoS ONE">
        <title>The complete genome of Teredinibacter turnerae T7901: an intracellular endosymbiont of marine wood-boring bivalves (shipworms).</title>
        <authorList>
            <person name="Yang J.C."/>
            <person name="Madupu R."/>
            <person name="Durkin A.S."/>
            <person name="Ekborg N.A."/>
            <person name="Pedamallu C.S."/>
            <person name="Hostetler J.B."/>
            <person name="Radune D."/>
            <person name="Toms B.S."/>
            <person name="Henrissat B."/>
            <person name="Coutinho P.M."/>
            <person name="Schwarz S."/>
            <person name="Field L."/>
            <person name="Trindade-Silva A.E."/>
            <person name="Soares C.A.G."/>
            <person name="Elshahawi S."/>
            <person name="Hanora A."/>
            <person name="Schmidt E.W."/>
            <person name="Haygood M.G."/>
            <person name="Posfai J."/>
            <person name="Benner J."/>
            <person name="Madinger C."/>
            <person name="Nove J."/>
            <person name="Anton B."/>
            <person name="Chaudhary K."/>
            <person name="Foster J."/>
            <person name="Holman A."/>
            <person name="Kumar S."/>
            <person name="Lessard P.A."/>
            <person name="Luyten Y.A."/>
            <person name="Slatko B."/>
            <person name="Wood N."/>
            <person name="Wu B."/>
            <person name="Teplitski M."/>
            <person name="Mougous J.D."/>
            <person name="Ward N."/>
            <person name="Eisen J.A."/>
            <person name="Badger J.H."/>
            <person name="Distel D.L."/>
        </authorList>
    </citation>
    <scope>NUCLEOTIDE SEQUENCE [LARGE SCALE GENOMIC DNA]</scope>
    <source>
        <strain evidence="2">ATCC 39867 / T7901</strain>
    </source>
</reference>
<accession>C6AR05</accession>
<dbReference type="Proteomes" id="UP000009080">
    <property type="component" value="Chromosome"/>
</dbReference>
<keyword evidence="2" id="KW-1185">Reference proteome</keyword>
<dbReference type="STRING" id="377629.TERTU_1773"/>
<gene>
    <name evidence="1" type="ordered locus">TERTU_1773</name>
</gene>
<organism evidence="1 2">
    <name type="scientific">Teredinibacter turnerae (strain ATCC 39867 / T7901)</name>
    <dbReference type="NCBI Taxonomy" id="377629"/>
    <lineage>
        <taxon>Bacteria</taxon>
        <taxon>Pseudomonadati</taxon>
        <taxon>Pseudomonadota</taxon>
        <taxon>Gammaproteobacteria</taxon>
        <taxon>Cellvibrionales</taxon>
        <taxon>Cellvibrionaceae</taxon>
        <taxon>Teredinibacter</taxon>
    </lineage>
</organism>
<evidence type="ECO:0000313" key="1">
    <source>
        <dbReference type="EMBL" id="ACS93547.1"/>
    </source>
</evidence>
<sequence length="84" mass="9614">MIMKHGKTFSCKTHNKAFKPVSGLRPYTGQPKLLCFCAFASQIIAQKHHNFACRLTRRYKASKTLILKRFVIGKRRRVSGDFAA</sequence>
<dbReference type="AlphaFoldDB" id="C6AR05"/>
<name>C6AR05_TERTT</name>
<evidence type="ECO:0000313" key="2">
    <source>
        <dbReference type="Proteomes" id="UP000009080"/>
    </source>
</evidence>
<dbReference type="HOGENOM" id="CLU_2526392_0_0_6"/>
<dbReference type="KEGG" id="ttu:TERTU_1773"/>
<protein>
    <submittedName>
        <fullName evidence="1">Uncharacterized protein</fullName>
    </submittedName>
</protein>